<dbReference type="GO" id="GO:0005524">
    <property type="term" value="F:ATP binding"/>
    <property type="evidence" value="ECO:0007669"/>
    <property type="project" value="UniProtKB-KW"/>
</dbReference>
<reference evidence="7" key="1">
    <citation type="submission" date="2019-08" db="EMBL/GenBank/DDBJ databases">
        <authorList>
            <person name="Kucharzyk K."/>
            <person name="Murdoch R.W."/>
            <person name="Higgins S."/>
            <person name="Loffler F."/>
        </authorList>
    </citation>
    <scope>NUCLEOTIDE SEQUENCE</scope>
</reference>
<keyword evidence="5" id="KW-0067">ATP-binding</keyword>
<dbReference type="EC" id="6.3.3.1" evidence="2"/>
<proteinExistence type="predicted"/>
<gene>
    <name evidence="7" type="primary">purM_37</name>
    <name evidence="7" type="ORF">SDC9_172106</name>
</gene>
<comment type="caution">
    <text evidence="7">The sequence shown here is derived from an EMBL/GenBank/DDBJ whole genome shotgun (WGS) entry which is preliminary data.</text>
</comment>
<dbReference type="EMBL" id="VSSQ01073637">
    <property type="protein sequence ID" value="MPN24704.1"/>
    <property type="molecule type" value="Genomic_DNA"/>
</dbReference>
<protein>
    <recommendedName>
        <fullName evidence="2">phosphoribosylformylglycinamidine cyclo-ligase</fullName>
        <ecNumber evidence="2">6.3.3.1</ecNumber>
    </recommendedName>
</protein>
<organism evidence="7">
    <name type="scientific">bioreactor metagenome</name>
    <dbReference type="NCBI Taxonomy" id="1076179"/>
    <lineage>
        <taxon>unclassified sequences</taxon>
        <taxon>metagenomes</taxon>
        <taxon>ecological metagenomes</taxon>
    </lineage>
</organism>
<accession>A0A645GL89</accession>
<dbReference type="InterPro" id="IPR004733">
    <property type="entry name" value="PurM_cligase"/>
</dbReference>
<evidence type="ECO:0000256" key="4">
    <source>
        <dbReference type="ARBA" id="ARBA00022741"/>
    </source>
</evidence>
<evidence type="ECO:0000313" key="7">
    <source>
        <dbReference type="EMBL" id="MPN24704.1"/>
    </source>
</evidence>
<keyword evidence="4" id="KW-0547">Nucleotide-binding</keyword>
<dbReference type="UniPathway" id="UPA00074">
    <property type="reaction ID" value="UER00129"/>
</dbReference>
<dbReference type="GO" id="GO:0004637">
    <property type="term" value="F:phosphoribosylamine-glycine ligase activity"/>
    <property type="evidence" value="ECO:0007669"/>
    <property type="project" value="TreeGrafter"/>
</dbReference>
<dbReference type="PANTHER" id="PTHR10520:SF12">
    <property type="entry name" value="TRIFUNCTIONAL PURINE BIOSYNTHETIC PROTEIN ADENOSINE-3"/>
    <property type="match status" value="1"/>
</dbReference>
<dbReference type="GO" id="GO:0046084">
    <property type="term" value="P:adenine biosynthetic process"/>
    <property type="evidence" value="ECO:0007669"/>
    <property type="project" value="TreeGrafter"/>
</dbReference>
<dbReference type="InterPro" id="IPR010918">
    <property type="entry name" value="PurM-like_C_dom"/>
</dbReference>
<name>A0A645GL89_9ZZZZ</name>
<dbReference type="SUPFAM" id="SSF56042">
    <property type="entry name" value="PurM C-terminal domain-like"/>
    <property type="match status" value="1"/>
</dbReference>
<dbReference type="InterPro" id="IPR036676">
    <property type="entry name" value="PurM-like_C_sf"/>
</dbReference>
<evidence type="ECO:0000256" key="2">
    <source>
        <dbReference type="ARBA" id="ARBA00013047"/>
    </source>
</evidence>
<keyword evidence="3 7" id="KW-0436">Ligase</keyword>
<evidence type="ECO:0000256" key="5">
    <source>
        <dbReference type="ARBA" id="ARBA00022840"/>
    </source>
</evidence>
<comment type="pathway">
    <text evidence="1">Purine metabolism; IMP biosynthesis via de novo pathway; 5-amino-1-(5-phospho-D-ribosyl)imidazole from N(2)-formyl-N(1)-(5-phospho-D-ribosyl)glycinamide: step 2/2.</text>
</comment>
<dbReference type="Pfam" id="PF02769">
    <property type="entry name" value="AIRS_C"/>
    <property type="match status" value="1"/>
</dbReference>
<sequence length="91" mass="10101">MAHITGGGLEENIQRVLPSGLTLHVDFSSWKRPAIFEVIANAGVEEKEMRHVFNLGIGYTFILPASEADDFMKILTEEGEHPVLFGEVCRS</sequence>
<evidence type="ECO:0000259" key="6">
    <source>
        <dbReference type="Pfam" id="PF02769"/>
    </source>
</evidence>
<dbReference type="Gene3D" id="3.90.650.10">
    <property type="entry name" value="PurM-like C-terminal domain"/>
    <property type="match status" value="1"/>
</dbReference>
<feature type="domain" description="PurM-like C-terminal" evidence="6">
    <location>
        <begin position="1"/>
        <end position="88"/>
    </location>
</feature>
<dbReference type="GO" id="GO:0004641">
    <property type="term" value="F:phosphoribosylformylglycinamidine cyclo-ligase activity"/>
    <property type="evidence" value="ECO:0007669"/>
    <property type="project" value="UniProtKB-EC"/>
</dbReference>
<dbReference type="GO" id="GO:0006189">
    <property type="term" value="P:'de novo' IMP biosynthetic process"/>
    <property type="evidence" value="ECO:0007669"/>
    <property type="project" value="UniProtKB-UniPathway"/>
</dbReference>
<dbReference type="GO" id="GO:0005829">
    <property type="term" value="C:cytosol"/>
    <property type="evidence" value="ECO:0007669"/>
    <property type="project" value="TreeGrafter"/>
</dbReference>
<dbReference type="AlphaFoldDB" id="A0A645GL89"/>
<evidence type="ECO:0000256" key="3">
    <source>
        <dbReference type="ARBA" id="ARBA00022598"/>
    </source>
</evidence>
<evidence type="ECO:0000256" key="1">
    <source>
        <dbReference type="ARBA" id="ARBA00004686"/>
    </source>
</evidence>
<dbReference type="PANTHER" id="PTHR10520">
    <property type="entry name" value="TRIFUNCTIONAL PURINE BIOSYNTHETIC PROTEIN ADENOSINE-3-RELATED"/>
    <property type="match status" value="1"/>
</dbReference>